<comment type="similarity">
    <text evidence="10">In the N-terminal section; belongs to the HesA/MoeB/ThiF family.</text>
</comment>
<dbReference type="Pfam" id="PF00899">
    <property type="entry name" value="ThiF"/>
    <property type="match status" value="1"/>
</dbReference>
<reference evidence="15" key="1">
    <citation type="submission" date="2016-10" db="EMBL/GenBank/DDBJ databases">
        <authorList>
            <person name="Varghese N."/>
        </authorList>
    </citation>
    <scope>NUCLEOTIDE SEQUENCE [LARGE SCALE GENOMIC DNA]</scope>
    <source>
        <strain evidence="15">DSM 44719</strain>
    </source>
</reference>
<keyword evidence="8 12" id="KW-0472">Membrane</keyword>
<evidence type="ECO:0000256" key="7">
    <source>
        <dbReference type="ARBA" id="ARBA00022989"/>
    </source>
</evidence>
<evidence type="ECO:0000256" key="4">
    <source>
        <dbReference type="ARBA" id="ARBA00022695"/>
    </source>
</evidence>
<evidence type="ECO:0000256" key="1">
    <source>
        <dbReference type="ARBA" id="ARBA00004167"/>
    </source>
</evidence>
<evidence type="ECO:0000313" key="15">
    <source>
        <dbReference type="Proteomes" id="UP000183407"/>
    </source>
</evidence>
<feature type="transmembrane region" description="Helical" evidence="12">
    <location>
        <begin position="53"/>
        <end position="80"/>
    </location>
</feature>
<dbReference type="InterPro" id="IPR045886">
    <property type="entry name" value="ThiF/MoeB/HesA"/>
</dbReference>
<dbReference type="NCBIfam" id="NF004281">
    <property type="entry name" value="PRK05690.1"/>
    <property type="match status" value="1"/>
</dbReference>
<organism evidence="14 15">
    <name type="scientific">Rhodococcus jostii</name>
    <dbReference type="NCBI Taxonomy" id="132919"/>
    <lineage>
        <taxon>Bacteria</taxon>
        <taxon>Bacillati</taxon>
        <taxon>Actinomycetota</taxon>
        <taxon>Actinomycetes</taxon>
        <taxon>Mycobacteriales</taxon>
        <taxon>Nocardiaceae</taxon>
        <taxon>Rhodococcus</taxon>
    </lineage>
</organism>
<evidence type="ECO:0000259" key="13">
    <source>
        <dbReference type="PROSITE" id="PS50206"/>
    </source>
</evidence>
<dbReference type="InterPro" id="IPR036873">
    <property type="entry name" value="Rhodanese-like_dom_sf"/>
</dbReference>
<evidence type="ECO:0000256" key="9">
    <source>
        <dbReference type="ARBA" id="ARBA00023268"/>
    </source>
</evidence>
<dbReference type="Proteomes" id="UP000183407">
    <property type="component" value="Unassembled WGS sequence"/>
</dbReference>
<evidence type="ECO:0000256" key="2">
    <source>
        <dbReference type="ARBA" id="ARBA00022679"/>
    </source>
</evidence>
<dbReference type="Gene3D" id="3.40.50.720">
    <property type="entry name" value="NAD(P)-binding Rossmann-like Domain"/>
    <property type="match status" value="1"/>
</dbReference>
<dbReference type="GO" id="GO:0008641">
    <property type="term" value="F:ubiquitin-like modifier activating enzyme activity"/>
    <property type="evidence" value="ECO:0007669"/>
    <property type="project" value="InterPro"/>
</dbReference>
<dbReference type="InterPro" id="IPR000594">
    <property type="entry name" value="ThiF_NAD_FAD-bd"/>
</dbReference>
<evidence type="ECO:0000256" key="6">
    <source>
        <dbReference type="ARBA" id="ARBA00022840"/>
    </source>
</evidence>
<sequence>MSLDRSVKTTGALPPLVEPDAELSRDEVARYSRHLIIPDVGMAGQKRLKNAKVLVIGAGGLGSPALLYLAAAGVGTIGIVEFDEVDMSNLQRQVIHGRSDVGRPKAESARDSIREINDNVDVRLHEFRLEPDNAVELFEQYDLILDGTDNFATRYLVNDAAVLAHKPYVWGSIYRFEGQASVFWEDAPNGRGLNYRDLYPEAPPPGMVPSCAEGGVLGVLCASIGSIMATEAVKLITGIGESLLGRLMVYDALDMTYRTITLRRDPARTPITELIDYDAFCGVVSDEGQAAAAGSTITATELRALLDSGKEIELIDVREPVEWDIVHLPGAVLIPKDRILSGEALSELPQNKPIVLHCKTGVRSAEALAALKKAGFSDATHLQGGVIAWAKQVDTSLPVY</sequence>
<evidence type="ECO:0000256" key="3">
    <source>
        <dbReference type="ARBA" id="ARBA00022692"/>
    </source>
</evidence>
<comment type="subcellular location">
    <subcellularLocation>
        <location evidence="1">Membrane</location>
        <topology evidence="1">Single-pass membrane protein</topology>
    </subcellularLocation>
</comment>
<dbReference type="GO" id="GO:0004792">
    <property type="term" value="F:thiosulfate-cyanide sulfurtransferase activity"/>
    <property type="evidence" value="ECO:0007669"/>
    <property type="project" value="TreeGrafter"/>
</dbReference>
<dbReference type="Gene3D" id="3.40.250.10">
    <property type="entry name" value="Rhodanese-like domain"/>
    <property type="match status" value="1"/>
</dbReference>
<keyword evidence="3 12" id="KW-0812">Transmembrane</keyword>
<proteinExistence type="inferred from homology"/>
<dbReference type="GO" id="GO:0016779">
    <property type="term" value="F:nucleotidyltransferase activity"/>
    <property type="evidence" value="ECO:0007669"/>
    <property type="project" value="UniProtKB-KW"/>
</dbReference>
<dbReference type="FunFam" id="3.40.250.10:FF:000025">
    <property type="entry name" value="Molybdopterin biosynthesis MoeZ"/>
    <property type="match status" value="1"/>
</dbReference>
<dbReference type="PANTHER" id="PTHR10953:SF102">
    <property type="entry name" value="ADENYLYLTRANSFERASE AND SULFURTRANSFERASE MOCS3"/>
    <property type="match status" value="1"/>
</dbReference>
<dbReference type="SMART" id="SM00450">
    <property type="entry name" value="RHOD"/>
    <property type="match status" value="1"/>
</dbReference>
<dbReference type="PROSITE" id="PS50206">
    <property type="entry name" value="RHODANESE_3"/>
    <property type="match status" value="1"/>
</dbReference>
<evidence type="ECO:0000256" key="12">
    <source>
        <dbReference type="SAM" id="Phobius"/>
    </source>
</evidence>
<dbReference type="CDD" id="cd00158">
    <property type="entry name" value="RHOD"/>
    <property type="match status" value="1"/>
</dbReference>
<dbReference type="PANTHER" id="PTHR10953">
    <property type="entry name" value="UBIQUITIN-ACTIVATING ENZYME E1"/>
    <property type="match status" value="1"/>
</dbReference>
<dbReference type="AlphaFoldDB" id="A0A1H5JHZ6"/>
<dbReference type="GO" id="GO:0005829">
    <property type="term" value="C:cytosol"/>
    <property type="evidence" value="ECO:0007669"/>
    <property type="project" value="TreeGrafter"/>
</dbReference>
<evidence type="ECO:0000256" key="8">
    <source>
        <dbReference type="ARBA" id="ARBA00023136"/>
    </source>
</evidence>
<evidence type="ECO:0000313" key="14">
    <source>
        <dbReference type="EMBL" id="SEE52175.1"/>
    </source>
</evidence>
<accession>A0A1H5JHZ6</accession>
<dbReference type="GO" id="GO:0008146">
    <property type="term" value="F:sulfotransferase activity"/>
    <property type="evidence" value="ECO:0007669"/>
    <property type="project" value="TreeGrafter"/>
</dbReference>
<feature type="domain" description="Rhodanese" evidence="13">
    <location>
        <begin position="308"/>
        <end position="398"/>
    </location>
</feature>
<dbReference type="NCBIfam" id="NF005902">
    <property type="entry name" value="PRK07878.1"/>
    <property type="match status" value="1"/>
</dbReference>
<dbReference type="FunFam" id="3.40.50.720:FF:000033">
    <property type="entry name" value="Adenylyltransferase and sulfurtransferase MOCS3"/>
    <property type="match status" value="1"/>
</dbReference>
<name>A0A1H5JHZ6_RHOJO</name>
<gene>
    <name evidence="14" type="ORF">SAMN04490220_8176</name>
</gene>
<dbReference type="InterPro" id="IPR035985">
    <property type="entry name" value="Ubiquitin-activating_enz"/>
</dbReference>
<keyword evidence="2 14" id="KW-0808">Transferase</keyword>
<dbReference type="SUPFAM" id="SSF69572">
    <property type="entry name" value="Activating enzymes of the ubiquitin-like proteins"/>
    <property type="match status" value="1"/>
</dbReference>
<evidence type="ECO:0000256" key="11">
    <source>
        <dbReference type="ARBA" id="ARBA00067503"/>
    </source>
</evidence>
<dbReference type="Pfam" id="PF00581">
    <property type="entry name" value="Rhodanese"/>
    <property type="match status" value="1"/>
</dbReference>
<dbReference type="GO" id="GO:0016020">
    <property type="term" value="C:membrane"/>
    <property type="evidence" value="ECO:0007669"/>
    <property type="project" value="UniProtKB-SubCell"/>
</dbReference>
<dbReference type="InterPro" id="IPR001763">
    <property type="entry name" value="Rhodanese-like_dom"/>
</dbReference>
<dbReference type="EMBL" id="FNTL01000004">
    <property type="protein sequence ID" value="SEE52175.1"/>
    <property type="molecule type" value="Genomic_DNA"/>
</dbReference>
<dbReference type="GO" id="GO:0005524">
    <property type="term" value="F:ATP binding"/>
    <property type="evidence" value="ECO:0007669"/>
    <property type="project" value="UniProtKB-KW"/>
</dbReference>
<keyword evidence="4 14" id="KW-0548">Nucleotidyltransferase</keyword>
<evidence type="ECO:0000256" key="5">
    <source>
        <dbReference type="ARBA" id="ARBA00022741"/>
    </source>
</evidence>
<keyword evidence="9" id="KW-0511">Multifunctional enzyme</keyword>
<dbReference type="CDD" id="cd00757">
    <property type="entry name" value="ThiF_MoeB_HesA_family"/>
    <property type="match status" value="1"/>
</dbReference>
<protein>
    <recommendedName>
        <fullName evidence="11">Probable adenylyltransferase/sulfurtransferase MoeZ</fullName>
    </recommendedName>
</protein>
<keyword evidence="7 12" id="KW-1133">Transmembrane helix</keyword>
<keyword evidence="6" id="KW-0067">ATP-binding</keyword>
<keyword evidence="5" id="KW-0547">Nucleotide-binding</keyword>
<evidence type="ECO:0000256" key="10">
    <source>
        <dbReference type="ARBA" id="ARBA00060757"/>
    </source>
</evidence>